<reference evidence="1 2" key="1">
    <citation type="journal article" date="2018" name="Elife">
        <title>Firefly genomes illuminate parallel origins of bioluminescence in beetles.</title>
        <authorList>
            <person name="Fallon T.R."/>
            <person name="Lower S.E."/>
            <person name="Chang C.H."/>
            <person name="Bessho-Uehara M."/>
            <person name="Martin G.J."/>
            <person name="Bewick A.J."/>
            <person name="Behringer M."/>
            <person name="Debat H.J."/>
            <person name="Wong I."/>
            <person name="Day J.C."/>
            <person name="Suvorov A."/>
            <person name="Silva C.J."/>
            <person name="Stanger-Hall K.F."/>
            <person name="Hall D.W."/>
            <person name="Schmitz R.J."/>
            <person name="Nelson D.R."/>
            <person name="Lewis S.M."/>
            <person name="Shigenobu S."/>
            <person name="Bybee S.M."/>
            <person name="Larracuente A.M."/>
            <person name="Oba Y."/>
            <person name="Weng J.K."/>
        </authorList>
    </citation>
    <scope>NUCLEOTIDE SEQUENCE [LARGE SCALE GENOMIC DNA]</scope>
    <source>
        <strain evidence="1">1611_PpyrPB1</strain>
        <tissue evidence="1">Whole body</tissue>
    </source>
</reference>
<dbReference type="OrthoDB" id="6742800at2759"/>
<evidence type="ECO:0000313" key="1">
    <source>
        <dbReference type="EMBL" id="KAB0794123.1"/>
    </source>
</evidence>
<accession>A0A5N4A9Y1</accession>
<dbReference type="InParanoid" id="A0A5N4A9Y1"/>
<dbReference type="PANTHER" id="PTHR31649:SF10">
    <property type="entry name" value="IP19903P-RELATED"/>
    <property type="match status" value="1"/>
</dbReference>
<gene>
    <name evidence="1" type="ORF">PPYR_13743</name>
</gene>
<comment type="caution">
    <text evidence="1">The sequence shown here is derived from an EMBL/GenBank/DDBJ whole genome shotgun (WGS) entry which is preliminary data.</text>
</comment>
<organism evidence="1 2">
    <name type="scientific">Photinus pyralis</name>
    <name type="common">Common eastern firefly</name>
    <name type="synonym">Lampyris pyralis</name>
    <dbReference type="NCBI Taxonomy" id="7054"/>
    <lineage>
        <taxon>Eukaryota</taxon>
        <taxon>Metazoa</taxon>
        <taxon>Ecdysozoa</taxon>
        <taxon>Arthropoda</taxon>
        <taxon>Hexapoda</taxon>
        <taxon>Insecta</taxon>
        <taxon>Pterygota</taxon>
        <taxon>Neoptera</taxon>
        <taxon>Endopterygota</taxon>
        <taxon>Coleoptera</taxon>
        <taxon>Polyphaga</taxon>
        <taxon>Elateriformia</taxon>
        <taxon>Elateroidea</taxon>
        <taxon>Lampyridae</taxon>
        <taxon>Lampyrinae</taxon>
        <taxon>Photinus</taxon>
    </lineage>
</organism>
<dbReference type="Pfam" id="PF11901">
    <property type="entry name" value="DM9"/>
    <property type="match status" value="1"/>
</dbReference>
<dbReference type="Proteomes" id="UP000327044">
    <property type="component" value="Unassembled WGS sequence"/>
</dbReference>
<proteinExistence type="predicted"/>
<dbReference type="EMBL" id="VVIM01000009">
    <property type="protein sequence ID" value="KAB0794123.1"/>
    <property type="molecule type" value="Genomic_DNA"/>
</dbReference>
<protein>
    <submittedName>
        <fullName evidence="1">Uncharacterized protein</fullName>
    </submittedName>
</protein>
<dbReference type="PANTHER" id="PTHR31649">
    <property type="entry name" value="AGAP009604-PA"/>
    <property type="match status" value="1"/>
</dbReference>
<dbReference type="InterPro" id="IPR006616">
    <property type="entry name" value="DM9_repeat"/>
</dbReference>
<evidence type="ECO:0000313" key="2">
    <source>
        <dbReference type="Proteomes" id="UP000327044"/>
    </source>
</evidence>
<name>A0A5N4A9Y1_PHOPY</name>
<dbReference type="AlphaFoldDB" id="A0A5N4A9Y1"/>
<sequence length="206" mass="22546">MIVINGRLLKPGNTIYLAFKMKTLLIILLFVSTTKLSLSAIGATVQYYYWRDYTGIVPNDAIAGGVDSHGRTTYVAQISVPAIQDPTRLRVEAIPAVLQAEKMSVYAPYNGNVISTNASSTSVKVLCAPNSIHFIWHTPSTTLPHDHSYVIVGYESLSPVFLGRAQINNETITGKLNANNGYRVLEVAHNGSSVYMETYTILTYTG</sequence>
<keyword evidence="2" id="KW-1185">Reference proteome</keyword>